<evidence type="ECO:0000313" key="1">
    <source>
        <dbReference type="EMBL" id="MFD1708589.1"/>
    </source>
</evidence>
<protein>
    <submittedName>
        <fullName evidence="1">DUF2935 domain-containing protein</fullName>
    </submittedName>
</protein>
<dbReference type="EMBL" id="JBHUEO010000113">
    <property type="protein sequence ID" value="MFD1708589.1"/>
    <property type="molecule type" value="Genomic_DNA"/>
</dbReference>
<dbReference type="Gene3D" id="1.20.1260.120">
    <property type="entry name" value="Protein of unknown function DUF2935"/>
    <property type="match status" value="2"/>
</dbReference>
<proteinExistence type="predicted"/>
<reference evidence="2" key="1">
    <citation type="journal article" date="2019" name="Int. J. Syst. Evol. Microbiol.">
        <title>The Global Catalogue of Microorganisms (GCM) 10K type strain sequencing project: providing services to taxonomists for standard genome sequencing and annotation.</title>
        <authorList>
            <consortium name="The Broad Institute Genomics Platform"/>
            <consortium name="The Broad Institute Genome Sequencing Center for Infectious Disease"/>
            <person name="Wu L."/>
            <person name="Ma J."/>
        </authorList>
    </citation>
    <scope>NUCLEOTIDE SEQUENCE [LARGE SCALE GENOMIC DNA]</scope>
    <source>
        <strain evidence="2">CGMCC 1.12295</strain>
    </source>
</reference>
<gene>
    <name evidence="1" type="ORF">ACFSCZ_18100</name>
</gene>
<dbReference type="Pfam" id="PF11155">
    <property type="entry name" value="DUF2935"/>
    <property type="match status" value="2"/>
</dbReference>
<name>A0ABW4KLI0_9BACI</name>
<accession>A0ABW4KLI0</accession>
<sequence length="321" mass="37137">MEEASFDSRTCPNPNCQCGTRCSCGTQCTCGYRTIDPAKEFIIAAIEEMRVWVILMSEHAKFIRMGLDPNPLQEEFFRMADQFAVQLEQLHHTILQTSYNSSSQILIQLREQTIHKVNQLIRFKKQLLELTQQCQALAILPDILEDHIRREADRFVGTLERSKGHMTKSRKQLGIPNGEVMASTVPRFLYHRLSKEELYKVAIEEILFFSQVNSEHAHHLSMTFRPGVQEKYRQTALMFQEDFAGQLAQAEEVNQAGTGIENLLRNSYKLSSSFDQYLRGLLSEITTCTIPTKQTNFPPLLADHMHRETVYYMDILDRLKR</sequence>
<evidence type="ECO:0000313" key="2">
    <source>
        <dbReference type="Proteomes" id="UP001597301"/>
    </source>
</evidence>
<dbReference type="SUPFAM" id="SSF158430">
    <property type="entry name" value="Bacillus cereus metalloprotein-like"/>
    <property type="match status" value="2"/>
</dbReference>
<comment type="caution">
    <text evidence="1">The sequence shown here is derived from an EMBL/GenBank/DDBJ whole genome shotgun (WGS) entry which is preliminary data.</text>
</comment>
<dbReference type="RefSeq" id="WP_380776261.1">
    <property type="nucleotide sequence ID" value="NZ_JBHUEO010000113.1"/>
</dbReference>
<dbReference type="Proteomes" id="UP001597301">
    <property type="component" value="Unassembled WGS sequence"/>
</dbReference>
<keyword evidence="2" id="KW-1185">Reference proteome</keyword>
<organism evidence="1 2">
    <name type="scientific">Siminovitchia sediminis</name>
    <dbReference type="NCBI Taxonomy" id="1274353"/>
    <lineage>
        <taxon>Bacteria</taxon>
        <taxon>Bacillati</taxon>
        <taxon>Bacillota</taxon>
        <taxon>Bacilli</taxon>
        <taxon>Bacillales</taxon>
        <taxon>Bacillaceae</taxon>
        <taxon>Siminovitchia</taxon>
    </lineage>
</organism>
<dbReference type="InterPro" id="IPR021328">
    <property type="entry name" value="CotB-like"/>
</dbReference>